<protein>
    <submittedName>
        <fullName evidence="1">Uncharacterized protein</fullName>
    </submittedName>
</protein>
<accession>A0A6B0UFJ8</accession>
<proteinExistence type="predicted"/>
<dbReference type="EMBL" id="GIFC01005672">
    <property type="protein sequence ID" value="MXU87755.1"/>
    <property type="molecule type" value="Transcribed_RNA"/>
</dbReference>
<sequence length="98" mass="10769">MPGQAVFFLQLGIQQVQGLCKLGWAALQTLLKKVTSSFQLGTTVTLEELCEVGVPNVVHVWPLEEGNALFVGFEGFFEVVVLFQEKSIVDDDLWGGDL</sequence>
<organism evidence="1">
    <name type="scientific">Ixodes ricinus</name>
    <name type="common">Common tick</name>
    <name type="synonym">Acarus ricinus</name>
    <dbReference type="NCBI Taxonomy" id="34613"/>
    <lineage>
        <taxon>Eukaryota</taxon>
        <taxon>Metazoa</taxon>
        <taxon>Ecdysozoa</taxon>
        <taxon>Arthropoda</taxon>
        <taxon>Chelicerata</taxon>
        <taxon>Arachnida</taxon>
        <taxon>Acari</taxon>
        <taxon>Parasitiformes</taxon>
        <taxon>Ixodida</taxon>
        <taxon>Ixodoidea</taxon>
        <taxon>Ixodidae</taxon>
        <taxon>Ixodinae</taxon>
        <taxon>Ixodes</taxon>
    </lineage>
</organism>
<evidence type="ECO:0000313" key="1">
    <source>
        <dbReference type="EMBL" id="MXU87755.1"/>
    </source>
</evidence>
<reference evidence="1" key="1">
    <citation type="submission" date="2019-12" db="EMBL/GenBank/DDBJ databases">
        <title>An insight into the sialome of adult female Ixodes ricinus ticks feeding for 6 days.</title>
        <authorList>
            <person name="Perner J."/>
            <person name="Ribeiro J.M.C."/>
        </authorList>
    </citation>
    <scope>NUCLEOTIDE SEQUENCE</scope>
    <source>
        <strain evidence="1">Semi-engorged</strain>
        <tissue evidence="1">Salivary glands</tissue>
    </source>
</reference>
<name>A0A6B0UFJ8_IXORI</name>
<dbReference type="AlphaFoldDB" id="A0A6B0UFJ8"/>